<proteinExistence type="predicted"/>
<keyword evidence="2" id="KW-1185">Reference proteome</keyword>
<comment type="caution">
    <text evidence="1">The sequence shown here is derived from an EMBL/GenBank/DDBJ whole genome shotgun (WGS) entry which is preliminary data.</text>
</comment>
<reference evidence="1 2" key="1">
    <citation type="submission" date="2024-05" db="EMBL/GenBank/DDBJ databases">
        <authorList>
            <person name="Wallberg A."/>
        </authorList>
    </citation>
    <scope>NUCLEOTIDE SEQUENCE [LARGE SCALE GENOMIC DNA]</scope>
</reference>
<organism evidence="1 2">
    <name type="scientific">Meganyctiphanes norvegica</name>
    <name type="common">Northern krill</name>
    <name type="synonym">Thysanopoda norvegica</name>
    <dbReference type="NCBI Taxonomy" id="48144"/>
    <lineage>
        <taxon>Eukaryota</taxon>
        <taxon>Metazoa</taxon>
        <taxon>Ecdysozoa</taxon>
        <taxon>Arthropoda</taxon>
        <taxon>Crustacea</taxon>
        <taxon>Multicrustacea</taxon>
        <taxon>Malacostraca</taxon>
        <taxon>Eumalacostraca</taxon>
        <taxon>Eucarida</taxon>
        <taxon>Euphausiacea</taxon>
        <taxon>Euphausiidae</taxon>
        <taxon>Meganyctiphanes</taxon>
    </lineage>
</organism>
<dbReference type="InterPro" id="IPR016187">
    <property type="entry name" value="CTDL_fold"/>
</dbReference>
<evidence type="ECO:0000313" key="1">
    <source>
        <dbReference type="EMBL" id="CAL4081366.1"/>
    </source>
</evidence>
<dbReference type="Gene3D" id="3.10.100.10">
    <property type="entry name" value="Mannose-Binding Protein A, subunit A"/>
    <property type="match status" value="1"/>
</dbReference>
<gene>
    <name evidence="1" type="ORF">MNOR_LOCUS11542</name>
</gene>
<dbReference type="AlphaFoldDB" id="A0AAV2QEG0"/>
<feature type="non-terminal residue" evidence="1">
    <location>
        <position position="148"/>
    </location>
</feature>
<evidence type="ECO:0000313" key="2">
    <source>
        <dbReference type="Proteomes" id="UP001497623"/>
    </source>
</evidence>
<dbReference type="EMBL" id="CAXKWB010006093">
    <property type="protein sequence ID" value="CAL4081366.1"/>
    <property type="molecule type" value="Genomic_DNA"/>
</dbReference>
<dbReference type="SUPFAM" id="SSF56436">
    <property type="entry name" value="C-type lectin-like"/>
    <property type="match status" value="1"/>
</dbReference>
<name>A0AAV2QEG0_MEGNR</name>
<protein>
    <recommendedName>
        <fullName evidence="3">C-type lectin domain-containing protein</fullName>
    </recommendedName>
</protein>
<evidence type="ECO:0008006" key="3">
    <source>
        <dbReference type="Google" id="ProtNLM"/>
    </source>
</evidence>
<dbReference type="InterPro" id="IPR016186">
    <property type="entry name" value="C-type_lectin-like/link_sf"/>
</dbReference>
<sequence>MGATDAAEESVWRHQGTGQILNRTYFPEGHKNGGIKQNCVYMHRETGAWEDRACLQLLESFTVCQTNHTSQLRLRGLCSETMEMNYYSFRPDYTNGKPIFQGHFGNIIYSDGNGTWILFDAHRSITLADLSLTSSDQYPIGWHTWILR</sequence>
<accession>A0AAV2QEG0</accession>
<dbReference type="Proteomes" id="UP001497623">
    <property type="component" value="Unassembled WGS sequence"/>
</dbReference>